<dbReference type="AlphaFoldDB" id="A0A1J7IJL9"/>
<dbReference type="Pfam" id="PF13489">
    <property type="entry name" value="Methyltransf_23"/>
    <property type="match status" value="1"/>
</dbReference>
<dbReference type="OrthoDB" id="2013972at2759"/>
<dbReference type="PANTHER" id="PTHR43591">
    <property type="entry name" value="METHYLTRANSFERASE"/>
    <property type="match status" value="1"/>
</dbReference>
<evidence type="ECO:0000313" key="3">
    <source>
        <dbReference type="Proteomes" id="UP000182658"/>
    </source>
</evidence>
<dbReference type="GO" id="GO:0032259">
    <property type="term" value="P:methylation"/>
    <property type="evidence" value="ECO:0007669"/>
    <property type="project" value="UniProtKB-KW"/>
</dbReference>
<organism evidence="2 3">
    <name type="scientific">Coniochaeta ligniaria NRRL 30616</name>
    <dbReference type="NCBI Taxonomy" id="1408157"/>
    <lineage>
        <taxon>Eukaryota</taxon>
        <taxon>Fungi</taxon>
        <taxon>Dikarya</taxon>
        <taxon>Ascomycota</taxon>
        <taxon>Pezizomycotina</taxon>
        <taxon>Sordariomycetes</taxon>
        <taxon>Sordariomycetidae</taxon>
        <taxon>Coniochaetales</taxon>
        <taxon>Coniochaetaceae</taxon>
        <taxon>Coniochaeta</taxon>
    </lineage>
</organism>
<accession>A0A1J7IJL9</accession>
<name>A0A1J7IJL9_9PEZI</name>
<sequence length="271" mass="29624">MTARASLPRILILQHEAFKKTLDGALLNAPATKPVGRVLDIGTGCGIWAADFAEAHPTAEVVGVDNFPQPTVAAPPNCRFVALDAEQQDWEEALGDAKFDVVHTRLVPFHVSEVQGVLRRCYEHLAPGGWIEMQEAWPPCRTDEPPGAAEHKSKVIQWTQLRLEAAAKLGIDQGIAGRLPGLLSEAGFVEVQVQDHKWPIGPWMEGEKMRGIGAVNLELLRLAMMGLSKELLANLGMGDQEVVGFVEQVRGELGVGRIYAPVRIVWARKPE</sequence>
<evidence type="ECO:0000256" key="1">
    <source>
        <dbReference type="ARBA" id="ARBA00038158"/>
    </source>
</evidence>
<dbReference type="InParanoid" id="A0A1J7IJL9"/>
<proteinExistence type="inferred from homology"/>
<dbReference type="PANTHER" id="PTHR43591:SF24">
    <property type="entry name" value="2-METHOXY-6-POLYPRENYL-1,4-BENZOQUINOL METHYLASE, MITOCHONDRIAL"/>
    <property type="match status" value="1"/>
</dbReference>
<dbReference type="SUPFAM" id="SSF53335">
    <property type="entry name" value="S-adenosyl-L-methionine-dependent methyltransferases"/>
    <property type="match status" value="1"/>
</dbReference>
<protein>
    <submittedName>
        <fullName evidence="2">Sam dependent methyltransferase</fullName>
    </submittedName>
</protein>
<dbReference type="InterPro" id="IPR029063">
    <property type="entry name" value="SAM-dependent_MTases_sf"/>
</dbReference>
<dbReference type="STRING" id="1408157.A0A1J7IJL9"/>
<keyword evidence="3" id="KW-1185">Reference proteome</keyword>
<keyword evidence="2" id="KW-0489">Methyltransferase</keyword>
<evidence type="ECO:0000313" key="2">
    <source>
        <dbReference type="EMBL" id="OIW27678.1"/>
    </source>
</evidence>
<dbReference type="Gene3D" id="3.40.50.150">
    <property type="entry name" value="Vaccinia Virus protein VP39"/>
    <property type="match status" value="1"/>
</dbReference>
<comment type="similarity">
    <text evidence="1">Belongs to the methyltransferase superfamily. LaeA methyltransferase family.</text>
</comment>
<dbReference type="GO" id="GO:0008168">
    <property type="term" value="F:methyltransferase activity"/>
    <property type="evidence" value="ECO:0007669"/>
    <property type="project" value="UniProtKB-KW"/>
</dbReference>
<reference evidence="2 3" key="1">
    <citation type="submission" date="2016-10" db="EMBL/GenBank/DDBJ databases">
        <title>Draft genome sequence of Coniochaeta ligniaria NRRL30616, a lignocellulolytic fungus for bioabatement of inhibitors in plant biomass hydrolysates.</title>
        <authorList>
            <consortium name="DOE Joint Genome Institute"/>
            <person name="Jimenez D.J."/>
            <person name="Hector R.E."/>
            <person name="Riley R."/>
            <person name="Sun H."/>
            <person name="Grigoriev I.V."/>
            <person name="Van Elsas J.D."/>
            <person name="Nichols N.N."/>
        </authorList>
    </citation>
    <scope>NUCLEOTIDE SEQUENCE [LARGE SCALE GENOMIC DNA]</scope>
    <source>
        <strain evidence="2 3">NRRL 30616</strain>
    </source>
</reference>
<gene>
    <name evidence="2" type="ORF">CONLIGDRAFT_705559</name>
</gene>
<keyword evidence="2" id="KW-0808">Transferase</keyword>
<dbReference type="CDD" id="cd02440">
    <property type="entry name" value="AdoMet_MTases"/>
    <property type="match status" value="1"/>
</dbReference>
<dbReference type="Proteomes" id="UP000182658">
    <property type="component" value="Unassembled WGS sequence"/>
</dbReference>
<dbReference type="EMBL" id="KV875099">
    <property type="protein sequence ID" value="OIW27678.1"/>
    <property type="molecule type" value="Genomic_DNA"/>
</dbReference>